<evidence type="ECO:0000313" key="3">
    <source>
        <dbReference type="Proteomes" id="UP001159427"/>
    </source>
</evidence>
<dbReference type="Pfam" id="PF13620">
    <property type="entry name" value="CarboxypepD_reg"/>
    <property type="match status" value="1"/>
</dbReference>
<reference evidence="2 3" key="1">
    <citation type="submission" date="2022-05" db="EMBL/GenBank/DDBJ databases">
        <authorList>
            <consortium name="Genoscope - CEA"/>
            <person name="William W."/>
        </authorList>
    </citation>
    <scope>NUCLEOTIDE SEQUENCE [LARGE SCALE GENOMIC DNA]</scope>
</reference>
<dbReference type="PANTHER" id="PTHR11532">
    <property type="entry name" value="PROTEASE M14 CARBOXYPEPTIDASE"/>
    <property type="match status" value="1"/>
</dbReference>
<evidence type="ECO:0000313" key="2">
    <source>
        <dbReference type="EMBL" id="CAH3192166.1"/>
    </source>
</evidence>
<comment type="caution">
    <text evidence="2">The sequence shown here is derived from an EMBL/GenBank/DDBJ whole genome shotgun (WGS) entry which is preliminary data.</text>
</comment>
<keyword evidence="1" id="KW-0812">Transmembrane</keyword>
<keyword evidence="1" id="KW-0472">Membrane</keyword>
<proteinExistence type="predicted"/>
<organism evidence="2 3">
    <name type="scientific">Porites evermanni</name>
    <dbReference type="NCBI Taxonomy" id="104178"/>
    <lineage>
        <taxon>Eukaryota</taxon>
        <taxon>Metazoa</taxon>
        <taxon>Cnidaria</taxon>
        <taxon>Anthozoa</taxon>
        <taxon>Hexacorallia</taxon>
        <taxon>Scleractinia</taxon>
        <taxon>Fungiina</taxon>
        <taxon>Poritidae</taxon>
        <taxon>Porites</taxon>
    </lineage>
</organism>
<keyword evidence="1" id="KW-1133">Transmembrane helix</keyword>
<dbReference type="CDD" id="cd11308">
    <property type="entry name" value="Peptidase_M14NE-CP-C_like"/>
    <property type="match status" value="1"/>
</dbReference>
<sequence>IHHGVKGVVYDDTGSPIPNALIAVKNRHHDVTTAKDGDFWRLLTPGSYDVTASAPGYKAVTLNLYVHPNEPATQVQFQLHEQSLVLGLPVTMMVGLSFMIAIVLAIVVVGLWRLSRYRKHMNVRRNGYVMDYDHERSLNSFNSKALLSNEYSDDTDDEEEDIILENVKR</sequence>
<accession>A0ABN8SMC9</accession>
<evidence type="ECO:0008006" key="4">
    <source>
        <dbReference type="Google" id="ProtNLM"/>
    </source>
</evidence>
<dbReference type="Proteomes" id="UP001159427">
    <property type="component" value="Unassembled WGS sequence"/>
</dbReference>
<dbReference type="InterPro" id="IPR050753">
    <property type="entry name" value="Peptidase_M14_domain"/>
</dbReference>
<dbReference type="EMBL" id="CALNXI010003103">
    <property type="protein sequence ID" value="CAH3192166.1"/>
    <property type="molecule type" value="Genomic_DNA"/>
</dbReference>
<keyword evidence="3" id="KW-1185">Reference proteome</keyword>
<gene>
    <name evidence="2" type="ORF">PEVE_00023417</name>
</gene>
<name>A0ABN8SMC9_9CNID</name>
<dbReference type="InterPro" id="IPR008969">
    <property type="entry name" value="CarboxyPept-like_regulatory"/>
</dbReference>
<evidence type="ECO:0000256" key="1">
    <source>
        <dbReference type="SAM" id="Phobius"/>
    </source>
</evidence>
<protein>
    <recommendedName>
        <fullName evidence="4">Carboxypeptidase D</fullName>
    </recommendedName>
</protein>
<dbReference type="PANTHER" id="PTHR11532:SF57">
    <property type="entry name" value="CARBOXYPEPTIDASE D, B"/>
    <property type="match status" value="1"/>
</dbReference>
<dbReference type="SUPFAM" id="SSF49464">
    <property type="entry name" value="Carboxypeptidase regulatory domain-like"/>
    <property type="match status" value="1"/>
</dbReference>
<feature type="non-terminal residue" evidence="2">
    <location>
        <position position="1"/>
    </location>
</feature>
<feature type="transmembrane region" description="Helical" evidence="1">
    <location>
        <begin position="92"/>
        <end position="114"/>
    </location>
</feature>
<dbReference type="Gene3D" id="2.60.40.1120">
    <property type="entry name" value="Carboxypeptidase-like, regulatory domain"/>
    <property type="match status" value="1"/>
</dbReference>